<name>A0A1G6C408_EUBOX</name>
<dbReference type="OrthoDB" id="9794935at2"/>
<dbReference type="Gene3D" id="2.30.110.10">
    <property type="entry name" value="Electron Transport, Fmn-binding Protein, Chain A"/>
    <property type="match status" value="1"/>
</dbReference>
<dbReference type="Pfam" id="PF12900">
    <property type="entry name" value="Pyridox_ox_2"/>
    <property type="match status" value="1"/>
</dbReference>
<accession>A0A1G6C408</accession>
<proteinExistence type="predicted"/>
<dbReference type="RefSeq" id="WP_090174273.1">
    <property type="nucleotide sequence ID" value="NZ_FMXR01000015.1"/>
</dbReference>
<dbReference type="InterPro" id="IPR012349">
    <property type="entry name" value="Split_barrel_FMN-bd"/>
</dbReference>
<evidence type="ECO:0000313" key="2">
    <source>
        <dbReference type="Proteomes" id="UP000199228"/>
    </source>
</evidence>
<reference evidence="1 2" key="1">
    <citation type="submission" date="2016-10" db="EMBL/GenBank/DDBJ databases">
        <authorList>
            <person name="de Groot N.N."/>
        </authorList>
    </citation>
    <scope>NUCLEOTIDE SEQUENCE [LARGE SCALE GENOMIC DNA]</scope>
    <source>
        <strain evidence="1 2">DSM 3217</strain>
    </source>
</reference>
<gene>
    <name evidence="1" type="ORF">SAMN02910417_02055</name>
</gene>
<dbReference type="InterPro" id="IPR024747">
    <property type="entry name" value="Pyridox_Oxase-rel"/>
</dbReference>
<organism evidence="1 2">
    <name type="scientific">Eubacterium oxidoreducens</name>
    <dbReference type="NCBI Taxonomy" id="1732"/>
    <lineage>
        <taxon>Bacteria</taxon>
        <taxon>Bacillati</taxon>
        <taxon>Bacillota</taxon>
        <taxon>Clostridia</taxon>
        <taxon>Eubacteriales</taxon>
        <taxon>Eubacteriaceae</taxon>
        <taxon>Eubacterium</taxon>
    </lineage>
</organism>
<dbReference type="PANTHER" id="PTHR34071:SF2">
    <property type="entry name" value="FLAVIN-NUCLEOTIDE-BINDING PROTEIN"/>
    <property type="match status" value="1"/>
</dbReference>
<protein>
    <recommendedName>
        <fullName evidence="3">Pyridoxamine 5'-phosphate oxidase</fullName>
    </recommendedName>
</protein>
<dbReference type="SUPFAM" id="SSF50475">
    <property type="entry name" value="FMN-binding split barrel"/>
    <property type="match status" value="1"/>
</dbReference>
<evidence type="ECO:0008006" key="3">
    <source>
        <dbReference type="Google" id="ProtNLM"/>
    </source>
</evidence>
<evidence type="ECO:0000313" key="1">
    <source>
        <dbReference type="EMBL" id="SDB27615.1"/>
    </source>
</evidence>
<keyword evidence="2" id="KW-1185">Reference proteome</keyword>
<dbReference type="EMBL" id="FMXR01000015">
    <property type="protein sequence ID" value="SDB27615.1"/>
    <property type="molecule type" value="Genomic_DNA"/>
</dbReference>
<sequence length="161" mass="18341">MTRRELEITDLNEIATILSKCKVLHLGLVDDGIPYIVPMNFGYTFEEGKLELYLHSAVKGYKLDVIEKNPVCCFEMECDVVPFEGKVACQYGMSYYSLMGRGKAKIVNDSQEKIAMMSTFMKSQTGMDFEFNEKLVSIVTMIKIEVSEYTAKHRPIPEGLR</sequence>
<dbReference type="Proteomes" id="UP000199228">
    <property type="component" value="Unassembled WGS sequence"/>
</dbReference>
<dbReference type="AlphaFoldDB" id="A0A1G6C408"/>
<dbReference type="PANTHER" id="PTHR34071">
    <property type="entry name" value="5-NITROIMIDAZOLE ANTIBIOTICS RESISTANCE PROTEIN, NIMA-FAMILY-RELATED PROTEIN-RELATED"/>
    <property type="match status" value="1"/>
</dbReference>